<dbReference type="Gene3D" id="2.60.40.2840">
    <property type="match status" value="1"/>
</dbReference>
<dbReference type="PANTHER" id="PTHR11200">
    <property type="entry name" value="INOSITOL 5-PHOSPHATASE"/>
    <property type="match status" value="1"/>
</dbReference>
<dbReference type="PANTHER" id="PTHR11200:SF275">
    <property type="entry name" value="LD06095P"/>
    <property type="match status" value="1"/>
</dbReference>
<name>A0AAN9FW05_9CAEN</name>
<dbReference type="Proteomes" id="UP001374579">
    <property type="component" value="Unassembled WGS sequence"/>
</dbReference>
<dbReference type="InterPro" id="IPR000300">
    <property type="entry name" value="IPPc"/>
</dbReference>
<dbReference type="SUPFAM" id="SSF56219">
    <property type="entry name" value="DNase I-like"/>
    <property type="match status" value="1"/>
</dbReference>
<dbReference type="InterPro" id="IPR041611">
    <property type="entry name" value="SKICH"/>
</dbReference>
<dbReference type="EMBL" id="JBAMIC010004070">
    <property type="protein sequence ID" value="KAK7087452.1"/>
    <property type="molecule type" value="Genomic_DNA"/>
</dbReference>
<feature type="region of interest" description="Disordered" evidence="2">
    <location>
        <begin position="1"/>
        <end position="155"/>
    </location>
</feature>
<dbReference type="AlphaFoldDB" id="A0AAN9FW05"/>
<dbReference type="GO" id="GO:0001726">
    <property type="term" value="C:ruffle"/>
    <property type="evidence" value="ECO:0007669"/>
    <property type="project" value="TreeGrafter"/>
</dbReference>
<sequence>MEPGETKSSAVPSTSGRTPSPANDGHLESSKLTEEPSTANIQPSTSRGQPPSSGQQMTTLQLDPNRPERLSASVDPPNPKEEENGIRTPSPANDGQLASSKLTEEPSTANIQPSTSRGQPPSSGQQESTLQPLVVDPNRQQRGSASVDRRKPTPCVKEEENGIRLYMLTWNVGGSKPPERLENLLSLTTFPVPDMYGIGLQEVNPRSSEVKEWIDTVSWLLATYDFVRVKYRQTQGIVTILFVKRHLLPYCNGFESEVTRTGFGGLWGNKGGVSIRLEVYGVNVIVINCHLAAHQKYVAERIIDYDSILDSQKFKDHDVDNILDHDYVFWMGDLNFRVDNMSRSEMDAAIAAKDYTQMLEHDQLNRCKEEKLIFEEFEEMDIDFAPTYKFDAGTHQYDTGPKKRLPAWCDRVLWHTYYTSYDDFQLKVVPLEYKSHPDYIISDHKPVSATFFFTVYKKPPHNPVQFERLKVWKKDEMHQVKYCVSRYAETSDSDWIGLYKKHFFSFDKFQSYTYAIDGAEKNRSGVVTTFSARALTVRPGEYCLCYMTSKFSLMGISNVFTIE</sequence>
<dbReference type="GO" id="GO:0005886">
    <property type="term" value="C:plasma membrane"/>
    <property type="evidence" value="ECO:0007669"/>
    <property type="project" value="TreeGrafter"/>
</dbReference>
<evidence type="ECO:0000313" key="4">
    <source>
        <dbReference type="EMBL" id="KAK7087452.1"/>
    </source>
</evidence>
<feature type="compositionally biased region" description="Polar residues" evidence="2">
    <location>
        <begin position="90"/>
        <end position="131"/>
    </location>
</feature>
<evidence type="ECO:0000313" key="5">
    <source>
        <dbReference type="Proteomes" id="UP001374579"/>
    </source>
</evidence>
<dbReference type="GO" id="GO:0004439">
    <property type="term" value="F:phosphatidylinositol-4,5-bisphosphate 5-phosphatase activity"/>
    <property type="evidence" value="ECO:0007669"/>
    <property type="project" value="TreeGrafter"/>
</dbReference>
<keyword evidence="5" id="KW-1185">Reference proteome</keyword>
<organism evidence="4 5">
    <name type="scientific">Littorina saxatilis</name>
    <dbReference type="NCBI Taxonomy" id="31220"/>
    <lineage>
        <taxon>Eukaryota</taxon>
        <taxon>Metazoa</taxon>
        <taxon>Spiralia</taxon>
        <taxon>Lophotrochozoa</taxon>
        <taxon>Mollusca</taxon>
        <taxon>Gastropoda</taxon>
        <taxon>Caenogastropoda</taxon>
        <taxon>Littorinimorpha</taxon>
        <taxon>Littorinoidea</taxon>
        <taxon>Littorinidae</taxon>
        <taxon>Littorina</taxon>
    </lineage>
</organism>
<dbReference type="Pfam" id="PF22669">
    <property type="entry name" value="Exo_endo_phos2"/>
    <property type="match status" value="1"/>
</dbReference>
<feature type="domain" description="Inositol polyphosphate-related phosphatase" evidence="3">
    <location>
        <begin position="161"/>
        <end position="459"/>
    </location>
</feature>
<feature type="compositionally biased region" description="Basic and acidic residues" evidence="2">
    <location>
        <begin position="25"/>
        <end position="34"/>
    </location>
</feature>
<dbReference type="Pfam" id="PF17751">
    <property type="entry name" value="SKICH"/>
    <property type="match status" value="1"/>
</dbReference>
<proteinExistence type="inferred from homology"/>
<protein>
    <recommendedName>
        <fullName evidence="3">Inositol polyphosphate-related phosphatase domain-containing protein</fullName>
    </recommendedName>
</protein>
<reference evidence="4 5" key="1">
    <citation type="submission" date="2024-02" db="EMBL/GenBank/DDBJ databases">
        <title>Chromosome-scale genome assembly of the rough periwinkle Littorina saxatilis.</title>
        <authorList>
            <person name="De Jode A."/>
            <person name="Faria R."/>
            <person name="Formenti G."/>
            <person name="Sims Y."/>
            <person name="Smith T.P."/>
            <person name="Tracey A."/>
            <person name="Wood J.M.D."/>
            <person name="Zagrodzka Z.B."/>
            <person name="Johannesson K."/>
            <person name="Butlin R.K."/>
            <person name="Leder E.H."/>
        </authorList>
    </citation>
    <scope>NUCLEOTIDE SEQUENCE [LARGE SCALE GENOMIC DNA]</scope>
    <source>
        <strain evidence="4">Snail1</strain>
        <tissue evidence="4">Muscle</tissue>
    </source>
</reference>
<dbReference type="Gene3D" id="3.60.10.10">
    <property type="entry name" value="Endonuclease/exonuclease/phosphatase"/>
    <property type="match status" value="1"/>
</dbReference>
<comment type="caution">
    <text evidence="4">The sequence shown here is derived from an EMBL/GenBank/DDBJ whole genome shotgun (WGS) entry which is preliminary data.</text>
</comment>
<dbReference type="InterPro" id="IPR046985">
    <property type="entry name" value="IP5"/>
</dbReference>
<accession>A0AAN9FW05</accession>
<comment type="similarity">
    <text evidence="1">Belongs to the inositol 1,4,5-trisphosphate 5-phosphatase type II family.</text>
</comment>
<dbReference type="GO" id="GO:0046856">
    <property type="term" value="P:phosphatidylinositol dephosphorylation"/>
    <property type="evidence" value="ECO:0007669"/>
    <property type="project" value="InterPro"/>
</dbReference>
<dbReference type="SMART" id="SM00128">
    <property type="entry name" value="IPPc"/>
    <property type="match status" value="1"/>
</dbReference>
<gene>
    <name evidence="4" type="ORF">V1264_021503</name>
</gene>
<feature type="compositionally biased region" description="Polar residues" evidence="2">
    <location>
        <begin position="35"/>
        <end position="62"/>
    </location>
</feature>
<evidence type="ECO:0000256" key="1">
    <source>
        <dbReference type="ARBA" id="ARBA00005910"/>
    </source>
</evidence>
<dbReference type="InterPro" id="IPR036691">
    <property type="entry name" value="Endo/exonu/phosph_ase_sf"/>
</dbReference>
<dbReference type="GO" id="GO:0005737">
    <property type="term" value="C:cytoplasm"/>
    <property type="evidence" value="ECO:0007669"/>
    <property type="project" value="TreeGrafter"/>
</dbReference>
<evidence type="ECO:0000256" key="2">
    <source>
        <dbReference type="SAM" id="MobiDB-lite"/>
    </source>
</evidence>
<evidence type="ECO:0000259" key="3">
    <source>
        <dbReference type="SMART" id="SM00128"/>
    </source>
</evidence>
<feature type="compositionally biased region" description="Polar residues" evidence="2">
    <location>
        <begin position="1"/>
        <end position="21"/>
    </location>
</feature>